<evidence type="ECO:0000313" key="11">
    <source>
        <dbReference type="Proteomes" id="UP001159405"/>
    </source>
</evidence>
<gene>
    <name evidence="10" type="ORF">PLOB_00043226</name>
</gene>
<keyword evidence="3 7" id="KW-0999">Mitochondrion inner membrane</keyword>
<evidence type="ECO:0000313" key="10">
    <source>
        <dbReference type="EMBL" id="CAH3143095.1"/>
    </source>
</evidence>
<feature type="compositionally biased region" description="Polar residues" evidence="9">
    <location>
        <begin position="108"/>
        <end position="122"/>
    </location>
</feature>
<keyword evidence="11" id="KW-1185">Reference proteome</keyword>
<evidence type="ECO:0000256" key="3">
    <source>
        <dbReference type="ARBA" id="ARBA00022792"/>
    </source>
</evidence>
<keyword evidence="4 7" id="KW-1133">Transmembrane helix</keyword>
<sequence length="812" mass="89130">MFRVKSTRTSVFQSVAKISRPTHSKGQICPSKKSLQLKLQRCKSTATNPPKSTKSSSTWKIIGGVTAVCSGTLAGAVLGYHYSTEFRDLVQENLPVIEPLLSSLNSYLDNQNQQSGTKQTNAPEDPRKLPFSSEPLNLAAQRDDAFPLKKPANFVAGKKEPTASVSSIDQTAISAVDLAIASTVEKEARQVNHKTETKPDSSHDTVTVQQPPKSERDKVESPTAAVSVLDHIGVSAIDLDVAASVEKEADAAKADKISKQSGESGEKEKQVELQEIREVDTSLTEKEVEAMVDKTAMELMVHQALAKLQAIGQDAVEAHQKAAGAVKAHAEQLKAALAQSQQEGSLKDLSDMVLNSQKVATDCVAAAKAAQVRVNEEVEKLHSMIKEAETAGASEAGTTATAEAARVSYDVQKAALDMQQSKAEAAVLEGHQKDLQESKEMFKKELLDIIPGALSTQTGEGAVEDKNVRSESVLLAYARKRLEQLTKELSSYQAEEQKRLEHSLKVQHEEDAKLTELKLKQEAERMMAEFETSLKKKEAELAEVHESTLRQQLRRQAAAYGDHLAEVLRVQAVELDNRHKEDLQQKLNAEKSAFETQLSGALAHLRGVESVVEGRADIEKQNRQSQKLWAACQSLASAIDRGIDRPSPLLAQLTAINDAAADDPLVSQVLKSLPEEAVTRGVLNEENIRRRFYKVRRWCRRVAMIGDNGASPWTHLLSYFQSFFIFDSFDPVKEGELVDAENADTFDLLARADYYLRHGDLELATRLVNQLRGEPRNVARDWLIEARLLLEARQAANLLTAYAAVLGTAGSE</sequence>
<proteinExistence type="inferred from homology"/>
<comment type="caution">
    <text evidence="10">The sequence shown here is derived from an EMBL/GenBank/DDBJ whole genome shotgun (WGS) entry which is preliminary data.</text>
</comment>
<feature type="region of interest" description="Disordered" evidence="9">
    <location>
        <begin position="187"/>
        <end position="222"/>
    </location>
</feature>
<comment type="subunit">
    <text evidence="7">Component of the mitochondrial contact site and cristae organizing system (MICOS) complex.</text>
</comment>
<feature type="coiled-coil region" evidence="8">
    <location>
        <begin position="520"/>
        <end position="547"/>
    </location>
</feature>
<keyword evidence="2 7" id="KW-0812">Transmembrane</keyword>
<keyword evidence="8" id="KW-0175">Coiled coil</keyword>
<dbReference type="EMBL" id="CALNXK010000070">
    <property type="protein sequence ID" value="CAH3143095.1"/>
    <property type="molecule type" value="Genomic_DNA"/>
</dbReference>
<comment type="subcellular location">
    <subcellularLocation>
        <location evidence="7">Mitochondrion inner membrane</location>
        <topology evidence="7">Single-pass membrane protein</topology>
    </subcellularLocation>
</comment>
<feature type="region of interest" description="Disordered" evidence="9">
    <location>
        <begin position="108"/>
        <end position="132"/>
    </location>
</feature>
<evidence type="ECO:0000256" key="7">
    <source>
        <dbReference type="RuleBase" id="RU363000"/>
    </source>
</evidence>
<reference evidence="10 11" key="1">
    <citation type="submission" date="2022-05" db="EMBL/GenBank/DDBJ databases">
        <authorList>
            <consortium name="Genoscope - CEA"/>
            <person name="William W."/>
        </authorList>
    </citation>
    <scope>NUCLEOTIDE SEQUENCE [LARGE SCALE GENOMIC DNA]</scope>
</reference>
<dbReference type="Proteomes" id="UP001159405">
    <property type="component" value="Unassembled WGS sequence"/>
</dbReference>
<keyword evidence="6 7" id="KW-0472">Membrane</keyword>
<keyword evidence="5 7" id="KW-0496">Mitochondrion</keyword>
<evidence type="ECO:0000256" key="5">
    <source>
        <dbReference type="ARBA" id="ARBA00023128"/>
    </source>
</evidence>
<evidence type="ECO:0000256" key="1">
    <source>
        <dbReference type="ARBA" id="ARBA00010877"/>
    </source>
</evidence>
<protein>
    <recommendedName>
        <fullName evidence="7">MICOS complex subunit MIC60</fullName>
    </recommendedName>
    <alternativeName>
        <fullName evidence="7">Mitofilin</fullName>
    </alternativeName>
</protein>
<feature type="transmembrane region" description="Helical" evidence="7">
    <location>
        <begin position="61"/>
        <end position="82"/>
    </location>
</feature>
<feature type="region of interest" description="Disordered" evidence="9">
    <location>
        <begin position="254"/>
        <end position="273"/>
    </location>
</feature>
<evidence type="ECO:0000256" key="9">
    <source>
        <dbReference type="SAM" id="MobiDB-lite"/>
    </source>
</evidence>
<name>A0ABN8PG28_9CNID</name>
<dbReference type="Pfam" id="PF09731">
    <property type="entry name" value="Mitofilin"/>
    <property type="match status" value="1"/>
</dbReference>
<feature type="compositionally biased region" description="Basic and acidic residues" evidence="9">
    <location>
        <begin position="187"/>
        <end position="203"/>
    </location>
</feature>
<organism evidence="10 11">
    <name type="scientific">Porites lobata</name>
    <dbReference type="NCBI Taxonomy" id="104759"/>
    <lineage>
        <taxon>Eukaryota</taxon>
        <taxon>Metazoa</taxon>
        <taxon>Cnidaria</taxon>
        <taxon>Anthozoa</taxon>
        <taxon>Hexacorallia</taxon>
        <taxon>Scleractinia</taxon>
        <taxon>Fungiina</taxon>
        <taxon>Poritidae</taxon>
        <taxon>Porites</taxon>
    </lineage>
</organism>
<evidence type="ECO:0000256" key="8">
    <source>
        <dbReference type="SAM" id="Coils"/>
    </source>
</evidence>
<evidence type="ECO:0000256" key="6">
    <source>
        <dbReference type="ARBA" id="ARBA00023136"/>
    </source>
</evidence>
<evidence type="ECO:0000256" key="2">
    <source>
        <dbReference type="ARBA" id="ARBA00022692"/>
    </source>
</evidence>
<dbReference type="InterPro" id="IPR019133">
    <property type="entry name" value="MIC60"/>
</dbReference>
<comment type="similarity">
    <text evidence="1 7">Belongs to the MICOS complex subunit Mic60 family.</text>
</comment>
<accession>A0ABN8PG28</accession>
<comment type="function">
    <text evidence="7">Component of the MICOS complex, a large protein complex of the mitochondrial inner membrane that plays crucial roles in the maintenance of crista junctions, inner membrane architecture, and formation of contact sites to the outer membrane.</text>
</comment>
<dbReference type="PANTHER" id="PTHR15415">
    <property type="entry name" value="MITOFILIN"/>
    <property type="match status" value="1"/>
</dbReference>
<dbReference type="PANTHER" id="PTHR15415:SF7">
    <property type="entry name" value="MICOS COMPLEX SUBUNIT MIC60"/>
    <property type="match status" value="1"/>
</dbReference>
<evidence type="ECO:0000256" key="4">
    <source>
        <dbReference type="ARBA" id="ARBA00022989"/>
    </source>
</evidence>